<dbReference type="InterPro" id="IPR015889">
    <property type="entry name" value="Intradiol_dOase_core"/>
</dbReference>
<dbReference type="Proteomes" id="UP000197361">
    <property type="component" value="Unassembled WGS sequence"/>
</dbReference>
<name>A0A246JV24_9SPHN</name>
<gene>
    <name evidence="5" type="ORF">CDQ92_07440</name>
</gene>
<dbReference type="GO" id="GO:0008199">
    <property type="term" value="F:ferric iron binding"/>
    <property type="evidence" value="ECO:0007669"/>
    <property type="project" value="InterPro"/>
</dbReference>
<evidence type="ECO:0000313" key="6">
    <source>
        <dbReference type="Proteomes" id="UP000197361"/>
    </source>
</evidence>
<dbReference type="PANTHER" id="PTHR33711">
    <property type="entry name" value="DIOXYGENASE, PUTATIVE (AFU_ORTHOLOGUE AFUA_2G02910)-RELATED"/>
    <property type="match status" value="1"/>
</dbReference>
<keyword evidence="6" id="KW-1185">Reference proteome</keyword>
<reference evidence="5 6" key="1">
    <citation type="journal article" date="2010" name="Int. J. Syst. Evol. Microbiol.">
        <title>Sphingopyxis bauzanensis sp. nov., a psychrophilic bacterium isolated from soil.</title>
        <authorList>
            <person name="Zhang D.C."/>
            <person name="Liu H.C."/>
            <person name="Xin Y.H."/>
            <person name="Zhou Y.G."/>
            <person name="Schinner F."/>
            <person name="Margesin R."/>
        </authorList>
    </citation>
    <scope>NUCLEOTIDE SEQUENCE [LARGE SCALE GENOMIC DNA]</scope>
    <source>
        <strain evidence="5 6">DSM 22271</strain>
    </source>
</reference>
<keyword evidence="3" id="KW-0560">Oxidoreductase</keyword>
<dbReference type="PROSITE" id="PS00083">
    <property type="entry name" value="INTRADIOL_DIOXYGENAS"/>
    <property type="match status" value="1"/>
</dbReference>
<dbReference type="GO" id="GO:0018578">
    <property type="term" value="F:protocatechuate 3,4-dioxygenase activity"/>
    <property type="evidence" value="ECO:0007669"/>
    <property type="project" value="InterPro"/>
</dbReference>
<dbReference type="EMBL" id="NISK01000002">
    <property type="protein sequence ID" value="OWQ96931.1"/>
    <property type="molecule type" value="Genomic_DNA"/>
</dbReference>
<dbReference type="AlphaFoldDB" id="A0A246JV24"/>
<organism evidence="5 6">
    <name type="scientific">Sphingopyxis bauzanensis</name>
    <dbReference type="NCBI Taxonomy" id="651663"/>
    <lineage>
        <taxon>Bacteria</taxon>
        <taxon>Pseudomonadati</taxon>
        <taxon>Pseudomonadota</taxon>
        <taxon>Alphaproteobacteria</taxon>
        <taxon>Sphingomonadales</taxon>
        <taxon>Sphingomonadaceae</taxon>
        <taxon>Sphingopyxis</taxon>
    </lineage>
</organism>
<sequence length="272" mass="29973">MMLRRVASGLMIEKVRVTAMGEAPALLWFAMRAPLAALWRRRKPCYGLQRVEQRGGWTMRDNQYHRITRRAFAGSALAASIALTGAAKAADKMLRPTALGDLGPFYPVERLADEDADLTWIKGHAKRAIGNVIEVSGRVLDRHGNPVQGADLEVWQANSVGRYAHPNDTATASLDPDFQGYCQIRTGAGGDWRITTIKPAAYDSPIGRRTPHIHFDVRGKSQRLVTQMYFSDDAASNAADMLYKGLGDWADTALASLDGAAKYRWDIVLMDG</sequence>
<proteinExistence type="inferred from homology"/>
<dbReference type="InterPro" id="IPR000627">
    <property type="entry name" value="Intradiol_dOase_C"/>
</dbReference>
<protein>
    <recommendedName>
        <fullName evidence="4">Intradiol ring-cleavage dioxygenases domain-containing protein</fullName>
    </recommendedName>
</protein>
<comment type="similarity">
    <text evidence="1">Belongs to the intradiol ring-cleavage dioxygenase family.</text>
</comment>
<dbReference type="SUPFAM" id="SSF49482">
    <property type="entry name" value="Aromatic compound dioxygenase"/>
    <property type="match status" value="1"/>
</dbReference>
<dbReference type="PANTHER" id="PTHR33711:SF10">
    <property type="entry name" value="INTRADIOL RING-CLEAVAGE DIOXYGENASES DOMAIN-CONTAINING PROTEIN"/>
    <property type="match status" value="1"/>
</dbReference>
<evidence type="ECO:0000256" key="1">
    <source>
        <dbReference type="ARBA" id="ARBA00007825"/>
    </source>
</evidence>
<evidence type="ECO:0000259" key="4">
    <source>
        <dbReference type="PROSITE" id="PS00083"/>
    </source>
</evidence>
<feature type="domain" description="Intradiol ring-cleavage dioxygenases" evidence="4">
    <location>
        <begin position="135"/>
        <end position="163"/>
    </location>
</feature>
<accession>A0A246JV24</accession>
<comment type="caution">
    <text evidence="5">The sequence shown here is derived from an EMBL/GenBank/DDBJ whole genome shotgun (WGS) entry which is preliminary data.</text>
</comment>
<dbReference type="InterPro" id="IPR050770">
    <property type="entry name" value="Intradiol_RC_Dioxygenase"/>
</dbReference>
<dbReference type="Pfam" id="PF00775">
    <property type="entry name" value="Dioxygenase_C"/>
    <property type="match status" value="1"/>
</dbReference>
<evidence type="ECO:0000256" key="3">
    <source>
        <dbReference type="ARBA" id="ARBA00023002"/>
    </source>
</evidence>
<dbReference type="InterPro" id="IPR039387">
    <property type="entry name" value="3_4-PCD"/>
</dbReference>
<dbReference type="Gene3D" id="2.60.130.10">
    <property type="entry name" value="Aromatic compound dioxygenase"/>
    <property type="match status" value="1"/>
</dbReference>
<evidence type="ECO:0000313" key="5">
    <source>
        <dbReference type="EMBL" id="OWQ96931.1"/>
    </source>
</evidence>
<evidence type="ECO:0000256" key="2">
    <source>
        <dbReference type="ARBA" id="ARBA00022964"/>
    </source>
</evidence>
<keyword evidence="2" id="KW-0223">Dioxygenase</keyword>
<dbReference type="CDD" id="cd03459">
    <property type="entry name" value="3_4-PCD"/>
    <property type="match status" value="1"/>
</dbReference>